<feature type="compositionally biased region" description="Polar residues" evidence="1">
    <location>
        <begin position="56"/>
        <end position="69"/>
    </location>
</feature>
<keyword evidence="3" id="KW-1185">Reference proteome</keyword>
<dbReference type="Proteomes" id="UP000050741">
    <property type="component" value="Unassembled WGS sequence"/>
</dbReference>
<reference evidence="3" key="2">
    <citation type="submission" date="2014-05" db="EMBL/GenBank/DDBJ databases">
        <title>The genome and life-stage specific transcriptomes of Globodera pallida elucidate key aspects of plant parasitism by a cyst nematode.</title>
        <authorList>
            <person name="Cotton J.A."/>
            <person name="Lilley C.J."/>
            <person name="Jones L.M."/>
            <person name="Kikuchi T."/>
            <person name="Reid A.J."/>
            <person name="Thorpe P."/>
            <person name="Tsai I.J."/>
            <person name="Beasley H."/>
            <person name="Blok V."/>
            <person name="Cock P.J.A."/>
            <person name="Van den Akker S.E."/>
            <person name="Holroyd N."/>
            <person name="Hunt M."/>
            <person name="Mantelin S."/>
            <person name="Naghra H."/>
            <person name="Pain A."/>
            <person name="Palomares-Rius J.E."/>
            <person name="Zarowiecki M."/>
            <person name="Berriman M."/>
            <person name="Jones J.T."/>
            <person name="Urwin P.E."/>
        </authorList>
    </citation>
    <scope>NUCLEOTIDE SEQUENCE [LARGE SCALE GENOMIC DNA]</scope>
    <source>
        <strain evidence="3">Lindley</strain>
    </source>
</reference>
<dbReference type="InterPro" id="IPR044736">
    <property type="entry name" value="Gid1/RanBPM/SPLA_SPRY"/>
</dbReference>
<feature type="domain" description="B30.2/SPRY" evidence="2">
    <location>
        <begin position="31"/>
        <end position="229"/>
    </location>
</feature>
<dbReference type="PROSITE" id="PS50188">
    <property type="entry name" value="B302_SPRY"/>
    <property type="match status" value="1"/>
</dbReference>
<dbReference type="PANTHER" id="PTHR12864">
    <property type="entry name" value="RAN BINDING PROTEIN 9-RELATED"/>
    <property type="match status" value="1"/>
</dbReference>
<reference evidence="4" key="3">
    <citation type="submission" date="2016-06" db="UniProtKB">
        <authorList>
            <consortium name="WormBaseParasite"/>
        </authorList>
    </citation>
    <scope>IDENTIFICATION</scope>
</reference>
<feature type="compositionally biased region" description="Polar residues" evidence="1">
    <location>
        <begin position="1"/>
        <end position="15"/>
    </location>
</feature>
<dbReference type="AlphaFoldDB" id="A0A183CFK5"/>
<reference evidence="3" key="1">
    <citation type="submission" date="2013-12" db="EMBL/GenBank/DDBJ databases">
        <authorList>
            <person name="Aslett M."/>
        </authorList>
    </citation>
    <scope>NUCLEOTIDE SEQUENCE [LARGE SCALE GENOMIC DNA]</scope>
    <source>
        <strain evidence="3">Lindley</strain>
    </source>
</reference>
<evidence type="ECO:0000313" key="3">
    <source>
        <dbReference type="Proteomes" id="UP000050741"/>
    </source>
</evidence>
<dbReference type="Gene3D" id="2.60.120.920">
    <property type="match status" value="1"/>
</dbReference>
<sequence length="237" mass="25931">PHLLSPKNNRPTPNSLRAHHPNFAFSEPVQPSDSKLFKSKKQPSGSKLYKSKKQPSDSTPSEPVQPSDSKPSDSKRLLVVKYKPGDWKQSNVFAVQPIPKTGAGTFYYEVTILGKAIHSFIAIGLCAKQMPLNAELGDKNSYAYQSCGLFAAHSVPMLVDSNGIKIPMFRAGNVVGCGVNLKNNELFYTLNGKRLGTAARFNSTDELYPCVTLSKSGDEIKANFGPDFVKKDLLPKD</sequence>
<evidence type="ECO:0000256" key="1">
    <source>
        <dbReference type="SAM" id="MobiDB-lite"/>
    </source>
</evidence>
<dbReference type="SUPFAM" id="SSF49899">
    <property type="entry name" value="Concanavalin A-like lectins/glucanases"/>
    <property type="match status" value="1"/>
</dbReference>
<dbReference type="InterPro" id="IPR050618">
    <property type="entry name" value="Ubq-SigPath_Reg"/>
</dbReference>
<name>A0A183CFK5_GLOPA</name>
<dbReference type="WBParaSite" id="GPLIN_001166000">
    <property type="protein sequence ID" value="GPLIN_001166000"/>
    <property type="gene ID" value="GPLIN_001166000"/>
</dbReference>
<evidence type="ECO:0000313" key="4">
    <source>
        <dbReference type="WBParaSite" id="GPLIN_001166000"/>
    </source>
</evidence>
<accession>A0A183CFK5</accession>
<organism evidence="3 4">
    <name type="scientific">Globodera pallida</name>
    <name type="common">Potato cyst nematode worm</name>
    <name type="synonym">Heterodera pallida</name>
    <dbReference type="NCBI Taxonomy" id="36090"/>
    <lineage>
        <taxon>Eukaryota</taxon>
        <taxon>Metazoa</taxon>
        <taxon>Ecdysozoa</taxon>
        <taxon>Nematoda</taxon>
        <taxon>Chromadorea</taxon>
        <taxon>Rhabditida</taxon>
        <taxon>Tylenchina</taxon>
        <taxon>Tylenchomorpha</taxon>
        <taxon>Tylenchoidea</taxon>
        <taxon>Heteroderidae</taxon>
        <taxon>Heteroderinae</taxon>
        <taxon>Globodera</taxon>
    </lineage>
</organism>
<dbReference type="InterPro" id="IPR043136">
    <property type="entry name" value="B30.2/SPRY_sf"/>
</dbReference>
<proteinExistence type="predicted"/>
<dbReference type="Pfam" id="PF00622">
    <property type="entry name" value="SPRY"/>
    <property type="match status" value="1"/>
</dbReference>
<feature type="region of interest" description="Disordered" evidence="1">
    <location>
        <begin position="1"/>
        <end position="75"/>
    </location>
</feature>
<dbReference type="SMART" id="SM00449">
    <property type="entry name" value="SPRY"/>
    <property type="match status" value="1"/>
</dbReference>
<evidence type="ECO:0000259" key="2">
    <source>
        <dbReference type="PROSITE" id="PS50188"/>
    </source>
</evidence>
<dbReference type="InterPro" id="IPR013320">
    <property type="entry name" value="ConA-like_dom_sf"/>
</dbReference>
<dbReference type="InterPro" id="IPR001870">
    <property type="entry name" value="B30.2/SPRY"/>
</dbReference>
<dbReference type="InterPro" id="IPR003877">
    <property type="entry name" value="SPRY_dom"/>
</dbReference>
<protein>
    <submittedName>
        <fullName evidence="4">B30.2/SPRY domain-containing protein</fullName>
    </submittedName>
</protein>
<dbReference type="CDD" id="cd12885">
    <property type="entry name" value="SPRY_RanBP_like"/>
    <property type="match status" value="1"/>
</dbReference>